<keyword evidence="1" id="KW-0732">Signal</keyword>
<evidence type="ECO:0000256" key="1">
    <source>
        <dbReference type="ARBA" id="ARBA00022729"/>
    </source>
</evidence>
<name>A0ABW5LE01_9FLAO</name>
<protein>
    <submittedName>
        <fullName evidence="3">Ig-like domain-containing protein</fullName>
    </submittedName>
</protein>
<dbReference type="Pfam" id="PF13205">
    <property type="entry name" value="Big_5"/>
    <property type="match status" value="1"/>
</dbReference>
<accession>A0ABW5LE01</accession>
<dbReference type="Proteomes" id="UP001597319">
    <property type="component" value="Unassembled WGS sequence"/>
</dbReference>
<evidence type="ECO:0000313" key="3">
    <source>
        <dbReference type="EMBL" id="MFD2562391.1"/>
    </source>
</evidence>
<dbReference type="InterPro" id="IPR032812">
    <property type="entry name" value="SbsA_Ig"/>
</dbReference>
<reference evidence="4" key="1">
    <citation type="journal article" date="2019" name="Int. J. Syst. Evol. Microbiol.">
        <title>The Global Catalogue of Microorganisms (GCM) 10K type strain sequencing project: providing services to taxonomists for standard genome sequencing and annotation.</title>
        <authorList>
            <consortium name="The Broad Institute Genomics Platform"/>
            <consortium name="The Broad Institute Genome Sequencing Center for Infectious Disease"/>
            <person name="Wu L."/>
            <person name="Ma J."/>
        </authorList>
    </citation>
    <scope>NUCLEOTIDE SEQUENCE [LARGE SCALE GENOMIC DNA]</scope>
    <source>
        <strain evidence="4">KCTC 52274</strain>
    </source>
</reference>
<dbReference type="EMBL" id="JBHULE010000008">
    <property type="protein sequence ID" value="MFD2562391.1"/>
    <property type="molecule type" value="Genomic_DNA"/>
</dbReference>
<evidence type="ECO:0000313" key="4">
    <source>
        <dbReference type="Proteomes" id="UP001597319"/>
    </source>
</evidence>
<gene>
    <name evidence="3" type="ORF">ACFSR1_06880</name>
</gene>
<dbReference type="RefSeq" id="WP_378290943.1">
    <property type="nucleotide sequence ID" value="NZ_JBHULE010000008.1"/>
</dbReference>
<organism evidence="3 4">
    <name type="scientific">Aquimarina rubra</name>
    <dbReference type="NCBI Taxonomy" id="1920033"/>
    <lineage>
        <taxon>Bacteria</taxon>
        <taxon>Pseudomonadati</taxon>
        <taxon>Bacteroidota</taxon>
        <taxon>Flavobacteriia</taxon>
        <taxon>Flavobacteriales</taxon>
        <taxon>Flavobacteriaceae</taxon>
        <taxon>Aquimarina</taxon>
    </lineage>
</organism>
<sequence>MKHFFYILLVSISVVSKICAQSALDFTLSENQIVIKNDISTVENIFVFKGEIAKDKLASSSPILGKTIRLEKEIQFIPLVQFGWNQKYTVVYNDTIRYFSLPIPKNYEFLTVSEIYPSASALPSNLLKWYIKFSKPINTVQAYNHIKLVSANGDTLSRAILPLENVLISEDGTLLTVWMEPGRQKRGLIPNEQLGVIFSEQESYHLIISKEIKDDNGVSMNEEYTHPFMITTADRVKPNIHDWKLNIPKGNSVSNLLIQCAEPLDYGSCIDNITVLDSNQIEVKGNWKLIDKETVLSFTPFKPWKNDNYQILFKPSIEDLAGNNLNRLFDSEINDNSNKMTTLESYKLKFVIK</sequence>
<comment type="caution">
    <text evidence="3">The sequence shown here is derived from an EMBL/GenBank/DDBJ whole genome shotgun (WGS) entry which is preliminary data.</text>
</comment>
<proteinExistence type="predicted"/>
<keyword evidence="4" id="KW-1185">Reference proteome</keyword>
<feature type="domain" description="SbsA Ig-like" evidence="2">
    <location>
        <begin position="254"/>
        <end position="327"/>
    </location>
</feature>
<evidence type="ECO:0000259" key="2">
    <source>
        <dbReference type="Pfam" id="PF13205"/>
    </source>
</evidence>